<comment type="caution">
    <text evidence="2">The sequence shown here is derived from an EMBL/GenBank/DDBJ whole genome shotgun (WGS) entry which is preliminary data.</text>
</comment>
<accession>A0A9N8YPP4</accession>
<evidence type="ECO:0000313" key="2">
    <source>
        <dbReference type="EMBL" id="CAG8438425.1"/>
    </source>
</evidence>
<feature type="transmembrane region" description="Helical" evidence="1">
    <location>
        <begin position="75"/>
        <end position="95"/>
    </location>
</feature>
<dbReference type="AlphaFoldDB" id="A0A9N8YPP4"/>
<dbReference type="OrthoDB" id="2383230at2759"/>
<keyword evidence="1" id="KW-0472">Membrane</keyword>
<protein>
    <submittedName>
        <fullName evidence="2">1590_t:CDS:1</fullName>
    </submittedName>
</protein>
<proteinExistence type="predicted"/>
<name>A0A9N8YPP4_9GLOM</name>
<feature type="transmembrane region" description="Helical" evidence="1">
    <location>
        <begin position="5"/>
        <end position="27"/>
    </location>
</feature>
<evidence type="ECO:0000313" key="3">
    <source>
        <dbReference type="Proteomes" id="UP000789706"/>
    </source>
</evidence>
<dbReference type="Proteomes" id="UP000789706">
    <property type="component" value="Unassembled WGS sequence"/>
</dbReference>
<evidence type="ECO:0000256" key="1">
    <source>
        <dbReference type="SAM" id="Phobius"/>
    </source>
</evidence>
<gene>
    <name evidence="2" type="ORF">DEBURN_LOCUS1231</name>
</gene>
<reference evidence="2" key="1">
    <citation type="submission" date="2021-06" db="EMBL/GenBank/DDBJ databases">
        <authorList>
            <person name="Kallberg Y."/>
            <person name="Tangrot J."/>
            <person name="Rosling A."/>
        </authorList>
    </citation>
    <scope>NUCLEOTIDE SEQUENCE</scope>
    <source>
        <strain evidence="2">AZ414A</strain>
    </source>
</reference>
<organism evidence="2 3">
    <name type="scientific">Diversispora eburnea</name>
    <dbReference type="NCBI Taxonomy" id="1213867"/>
    <lineage>
        <taxon>Eukaryota</taxon>
        <taxon>Fungi</taxon>
        <taxon>Fungi incertae sedis</taxon>
        <taxon>Mucoromycota</taxon>
        <taxon>Glomeromycotina</taxon>
        <taxon>Glomeromycetes</taxon>
        <taxon>Diversisporales</taxon>
        <taxon>Diversisporaceae</taxon>
        <taxon>Diversispora</taxon>
    </lineage>
</organism>
<feature type="transmembrane region" description="Helical" evidence="1">
    <location>
        <begin position="39"/>
        <end position="63"/>
    </location>
</feature>
<keyword evidence="1" id="KW-1133">Transmembrane helix</keyword>
<dbReference type="EMBL" id="CAJVPK010000052">
    <property type="protein sequence ID" value="CAG8438425.1"/>
    <property type="molecule type" value="Genomic_DNA"/>
</dbReference>
<sequence length="165" mass="18521">MFNRIIISCIGGFISVYCAVVALLTFFQINFATYHFPGVLNAGFASMYGILSPIGLTGVLGGINRKRNLIKGFLFQYWISSILMIGLSVTDILLFDQYHKFALDKCSSSLSIKERKNSQAICNNRLRNNEKITFIAAYIQGGVLVFMGIVLLYCGYKELKEIKFD</sequence>
<feature type="transmembrane region" description="Helical" evidence="1">
    <location>
        <begin position="135"/>
        <end position="156"/>
    </location>
</feature>
<keyword evidence="3" id="KW-1185">Reference proteome</keyword>
<keyword evidence="1" id="KW-0812">Transmembrane</keyword>